<keyword evidence="2" id="KW-1185">Reference proteome</keyword>
<dbReference type="KEGG" id="nwr:E3U44_16680"/>
<evidence type="ECO:0000313" key="2">
    <source>
        <dbReference type="Proteomes" id="UP000294325"/>
    </source>
</evidence>
<dbReference type="AlphaFoldDB" id="A0A4P7C335"/>
<proteinExistence type="predicted"/>
<dbReference type="GO" id="GO:0016740">
    <property type="term" value="F:transferase activity"/>
    <property type="evidence" value="ECO:0007669"/>
    <property type="project" value="UniProtKB-KW"/>
</dbReference>
<dbReference type="Pfam" id="PF13692">
    <property type="entry name" value="Glyco_trans_1_4"/>
    <property type="match status" value="1"/>
</dbReference>
<dbReference type="Gene3D" id="3.40.50.2000">
    <property type="entry name" value="Glycogen Phosphorylase B"/>
    <property type="match status" value="1"/>
</dbReference>
<accession>A0A4P7C335</accession>
<dbReference type="SUPFAM" id="SSF53756">
    <property type="entry name" value="UDP-Glycosyltransferase/glycogen phosphorylase"/>
    <property type="match status" value="1"/>
</dbReference>
<organism evidence="1 2">
    <name type="scientific">Nitrosococcus wardiae</name>
    <dbReference type="NCBI Taxonomy" id="1814290"/>
    <lineage>
        <taxon>Bacteria</taxon>
        <taxon>Pseudomonadati</taxon>
        <taxon>Pseudomonadota</taxon>
        <taxon>Gammaproteobacteria</taxon>
        <taxon>Chromatiales</taxon>
        <taxon>Chromatiaceae</taxon>
        <taxon>Nitrosococcus</taxon>
    </lineage>
</organism>
<sequence length="404" mass="46067">MLSFLHGFKMSMINPKRETLHNSPRHWAILIINKVLARPSQVRYQRVVMLASRFKLIVVTANPFPEELRGFVQEVHVEKKGWGMWSKAIGLAKKKRQQNCLFYIHTQYSPNSIIAGYLCKKLVNCKWVYDLWDHPSVGWLGTKGPSRWIRRVFWVVSRQMLPKADAWIIAMHPGILAHLPPVPITCQLIFIRAGYIKPDRDGTGSDIIFRNNSVIKIAYSGPMVLQRGLASMRDWIISYSGPSAELHLIGPCADPASQTLLNEIERESESKLNLSLRIWGELPHSEVLEVLRNVDIGLCLLDTGVLNYKYAYPVKVIEYMNLGLIVLATESHGTRALIMDGQNGFIERHKTGGFCQTMERAIAICQDPITSIKVRDAARKAAWGYEWNSVNYELLQRLESVFNQ</sequence>
<name>A0A4P7C335_9GAMM</name>
<evidence type="ECO:0000313" key="1">
    <source>
        <dbReference type="EMBL" id="QBQ55964.1"/>
    </source>
</evidence>
<dbReference type="OrthoDB" id="9764577at2"/>
<reference evidence="1 2" key="1">
    <citation type="submission" date="2019-03" db="EMBL/GenBank/DDBJ databases">
        <title>The genome sequence of Nitrosococcus wardiae strain D1FHST reveals the archetypal metabolic capacity of ammonia-oxidizing Gammaproteobacteria.</title>
        <authorList>
            <person name="Wang L."/>
            <person name="Lim C.K."/>
            <person name="Hanson T.E."/>
            <person name="Dang H."/>
            <person name="Klotz M.G."/>
        </authorList>
    </citation>
    <scope>NUCLEOTIDE SEQUENCE [LARGE SCALE GENOMIC DNA]</scope>
    <source>
        <strain evidence="1 2">D1FHS</strain>
    </source>
</reference>
<protein>
    <submittedName>
        <fullName evidence="1">Glycosyltransferase</fullName>
    </submittedName>
</protein>
<gene>
    <name evidence="1" type="ORF">E3U44_16680</name>
</gene>
<keyword evidence="1" id="KW-0808">Transferase</keyword>
<dbReference type="Proteomes" id="UP000294325">
    <property type="component" value="Chromosome"/>
</dbReference>
<dbReference type="EMBL" id="CP038033">
    <property type="protein sequence ID" value="QBQ55964.1"/>
    <property type="molecule type" value="Genomic_DNA"/>
</dbReference>